<dbReference type="Proteomes" id="UP000326268">
    <property type="component" value="Unassembled WGS sequence"/>
</dbReference>
<dbReference type="OrthoDB" id="4473733at2759"/>
<sequence>MHAEANQTQRCSSPEAKPGAFLTPPTSPATSRVVRPERQEKTPSLARSDLVPRTPPASPQKGQSSEGDEKNRANQHWSSILESLKDRWGVHKGQCGALTKMNMPCGQGVRSRKFQLNKLISSMANMPADPDNKLNELVSLTLCKAHQKQTSSRLGEMLDSCPTGSGMEQTRWFIATRIKNIVPKACTECLADGHVHDSRDSKIGGRNVQIIQEILWKVTTPYIYSDDTRLQAHLEVLGQCVFCPLHRDKEKPTSVREWMSNIQAIHPPIKLAQSISTAPAAAKIASPKQLIRDDIPTLASIEQIGYDTSPFTVVERYSPNFVKCTQAALKSRSGSPEGYVYAYKVKGNSGFVKIGYTGFTSQTRFEDIAFTCNRKPMELYPTSTDTDNKIKNPKVVEALCHAQLREHQVTIDCDACLSNHREWFCVAPEDAIGAIQKWSSWMEKFTAEPNWRQKLDDKIEKMKDLGRLLKELEGETL</sequence>
<dbReference type="EMBL" id="ML738070">
    <property type="protein sequence ID" value="KAE8357255.1"/>
    <property type="molecule type" value="Genomic_DNA"/>
</dbReference>
<gene>
    <name evidence="3" type="ORF">BDV27DRAFT_164683</name>
</gene>
<dbReference type="AlphaFoldDB" id="A0A5N6ZID9"/>
<protein>
    <submittedName>
        <fullName evidence="3">DUF1766-domain-containing protein</fullName>
    </submittedName>
</protein>
<evidence type="ECO:0000256" key="1">
    <source>
        <dbReference type="SAM" id="MobiDB-lite"/>
    </source>
</evidence>
<reference evidence="3 4" key="1">
    <citation type="submission" date="2019-04" db="EMBL/GenBank/DDBJ databases">
        <title>Friends and foes A comparative genomics studyof 23 Aspergillus species from section Flavi.</title>
        <authorList>
            <consortium name="DOE Joint Genome Institute"/>
            <person name="Kjaerbolling I."/>
            <person name="Vesth T."/>
            <person name="Frisvad J.C."/>
            <person name="Nybo J.L."/>
            <person name="Theobald S."/>
            <person name="Kildgaard S."/>
            <person name="Isbrandt T."/>
            <person name="Kuo A."/>
            <person name="Sato A."/>
            <person name="Lyhne E.K."/>
            <person name="Kogle M.E."/>
            <person name="Wiebenga A."/>
            <person name="Kun R.S."/>
            <person name="Lubbers R.J."/>
            <person name="Makela M.R."/>
            <person name="Barry K."/>
            <person name="Chovatia M."/>
            <person name="Clum A."/>
            <person name="Daum C."/>
            <person name="Haridas S."/>
            <person name="He G."/>
            <person name="LaButti K."/>
            <person name="Lipzen A."/>
            <person name="Mondo S."/>
            <person name="Riley R."/>
            <person name="Salamov A."/>
            <person name="Simmons B.A."/>
            <person name="Magnuson J.K."/>
            <person name="Henrissat B."/>
            <person name="Mortensen U.H."/>
            <person name="Larsen T.O."/>
            <person name="Devries R.P."/>
            <person name="Grigoriev I.V."/>
            <person name="Machida M."/>
            <person name="Baker S.E."/>
            <person name="Andersen M.R."/>
        </authorList>
    </citation>
    <scope>NUCLEOTIDE SEQUENCE [LARGE SCALE GENOMIC DNA]</scope>
    <source>
        <strain evidence="3 4">CBS 763.97</strain>
    </source>
</reference>
<dbReference type="GeneID" id="43658182"/>
<dbReference type="PANTHER" id="PTHR28094:SF1">
    <property type="entry name" value="MEIOTICALLY UP-REGULATED GENE 113 PROTEIN"/>
    <property type="match status" value="1"/>
</dbReference>
<feature type="region of interest" description="Disordered" evidence="1">
    <location>
        <begin position="1"/>
        <end position="73"/>
    </location>
</feature>
<dbReference type="RefSeq" id="XP_031920336.1">
    <property type="nucleotide sequence ID" value="XM_032073736.1"/>
</dbReference>
<accession>A0A5N6ZID9</accession>
<evidence type="ECO:0000313" key="3">
    <source>
        <dbReference type="EMBL" id="KAE8357255.1"/>
    </source>
</evidence>
<feature type="compositionally biased region" description="Polar residues" evidence="1">
    <location>
        <begin position="1"/>
        <end position="12"/>
    </location>
</feature>
<name>A0A5N6ZID9_9EURO</name>
<feature type="domain" description="Bacteriophage T5 Orf172 DNA-binding" evidence="2">
    <location>
        <begin position="346"/>
        <end position="438"/>
    </location>
</feature>
<organism evidence="3 4">
    <name type="scientific">Aspergillus caelatus</name>
    <dbReference type="NCBI Taxonomy" id="61420"/>
    <lineage>
        <taxon>Eukaryota</taxon>
        <taxon>Fungi</taxon>
        <taxon>Dikarya</taxon>
        <taxon>Ascomycota</taxon>
        <taxon>Pezizomycotina</taxon>
        <taxon>Eurotiomycetes</taxon>
        <taxon>Eurotiomycetidae</taxon>
        <taxon>Eurotiales</taxon>
        <taxon>Aspergillaceae</taxon>
        <taxon>Aspergillus</taxon>
        <taxon>Aspergillus subgen. Circumdati</taxon>
    </lineage>
</organism>
<evidence type="ECO:0000313" key="4">
    <source>
        <dbReference type="Proteomes" id="UP000326268"/>
    </source>
</evidence>
<keyword evidence="4" id="KW-1185">Reference proteome</keyword>
<evidence type="ECO:0000259" key="2">
    <source>
        <dbReference type="SMART" id="SM00974"/>
    </source>
</evidence>
<proteinExistence type="predicted"/>
<dbReference type="InterPro" id="IPR018306">
    <property type="entry name" value="Phage_T5_Orf172_DNA-bd"/>
</dbReference>
<dbReference type="SMART" id="SM00974">
    <property type="entry name" value="T5orf172"/>
    <property type="match status" value="1"/>
</dbReference>
<dbReference type="InterPro" id="IPR053006">
    <property type="entry name" value="Meiosis_regulatory"/>
</dbReference>
<dbReference type="PANTHER" id="PTHR28094">
    <property type="entry name" value="MEIOTICALLY UP-REGULATED GENE 113 PROTEIN"/>
    <property type="match status" value="1"/>
</dbReference>
<dbReference type="Pfam" id="PF10544">
    <property type="entry name" value="T5orf172"/>
    <property type="match status" value="1"/>
</dbReference>